<evidence type="ECO:0000256" key="1">
    <source>
        <dbReference type="SAM" id="MobiDB-lite"/>
    </source>
</evidence>
<dbReference type="EMBL" id="MT143984">
    <property type="protein sequence ID" value="QJA45013.1"/>
    <property type="molecule type" value="Genomic_DNA"/>
</dbReference>
<dbReference type="AlphaFoldDB" id="A0A6H1ZAT2"/>
<accession>A0A6H1ZAT2</accession>
<evidence type="ECO:0000313" key="3">
    <source>
        <dbReference type="EMBL" id="QJH94348.1"/>
    </source>
</evidence>
<organism evidence="2">
    <name type="scientific">viral metagenome</name>
    <dbReference type="NCBI Taxonomy" id="1070528"/>
    <lineage>
        <taxon>unclassified sequences</taxon>
        <taxon>metagenomes</taxon>
        <taxon>organismal metagenomes</taxon>
    </lineage>
</organism>
<gene>
    <name evidence="2" type="ORF">TM448A00171_0032</name>
    <name evidence="3" type="ORF">TM448B00200_0055</name>
</gene>
<proteinExistence type="predicted"/>
<sequence>MAKKYRWFANKKVEDAIANLGAEKEDIEEGQKIFDGMTYMSYEVDDNKPEEEVEEAPKKRGPKPKRK</sequence>
<dbReference type="EMBL" id="MT144599">
    <property type="protein sequence ID" value="QJH94348.1"/>
    <property type="molecule type" value="Genomic_DNA"/>
</dbReference>
<feature type="region of interest" description="Disordered" evidence="1">
    <location>
        <begin position="44"/>
        <end position="67"/>
    </location>
</feature>
<protein>
    <submittedName>
        <fullName evidence="2">Uncharacterized protein</fullName>
    </submittedName>
</protein>
<name>A0A6H1ZAT2_9ZZZZ</name>
<reference evidence="2" key="1">
    <citation type="submission" date="2020-03" db="EMBL/GenBank/DDBJ databases">
        <title>The deep terrestrial virosphere.</title>
        <authorList>
            <person name="Holmfeldt K."/>
            <person name="Nilsson E."/>
            <person name="Simone D."/>
            <person name="Lopez-Fernandez M."/>
            <person name="Wu X."/>
            <person name="de Brujin I."/>
            <person name="Lundin D."/>
            <person name="Andersson A."/>
            <person name="Bertilsson S."/>
            <person name="Dopson M."/>
        </authorList>
    </citation>
    <scope>NUCLEOTIDE SEQUENCE</scope>
    <source>
        <strain evidence="2">TM448A00171</strain>
        <strain evidence="3">TM448B00200</strain>
    </source>
</reference>
<evidence type="ECO:0000313" key="2">
    <source>
        <dbReference type="EMBL" id="QJA45013.1"/>
    </source>
</evidence>